<dbReference type="GO" id="GO:0015418">
    <property type="term" value="F:ABC-type quaternary ammonium compound transporting activity"/>
    <property type="evidence" value="ECO:0007669"/>
    <property type="project" value="UniProtKB-EC"/>
</dbReference>
<organism evidence="7 8">
    <name type="scientific">Limnospira indica PCC 8005</name>
    <dbReference type="NCBI Taxonomy" id="376219"/>
    <lineage>
        <taxon>Bacteria</taxon>
        <taxon>Bacillati</taxon>
        <taxon>Cyanobacteriota</taxon>
        <taxon>Cyanophyceae</taxon>
        <taxon>Oscillatoriophycideae</taxon>
        <taxon>Oscillatoriales</taxon>
        <taxon>Sirenicapillariaceae</taxon>
        <taxon>Limnospira</taxon>
    </lineage>
</organism>
<keyword evidence="8" id="KW-1185">Reference proteome</keyword>
<dbReference type="SMART" id="SM00382">
    <property type="entry name" value="AAA"/>
    <property type="match status" value="1"/>
</dbReference>
<proteinExistence type="predicted"/>
<name>A0A9P1KH78_9CYAN</name>
<reference evidence="7 8" key="1">
    <citation type="submission" date="2014-02" db="EMBL/GenBank/DDBJ databases">
        <authorList>
            <person name="Genoscope - CEA"/>
        </authorList>
    </citation>
    <scope>NUCLEOTIDE SEQUENCE [LARGE SCALE GENOMIC DNA]</scope>
    <source>
        <strain evidence="7 8">PCC 8005</strain>
    </source>
</reference>
<dbReference type="Proteomes" id="UP000032946">
    <property type="component" value="Chromosome"/>
</dbReference>
<dbReference type="InterPro" id="IPR027417">
    <property type="entry name" value="P-loop_NTPase"/>
</dbReference>
<evidence type="ECO:0000256" key="4">
    <source>
        <dbReference type="ARBA" id="ARBA00022840"/>
    </source>
</evidence>
<evidence type="ECO:0000256" key="2">
    <source>
        <dbReference type="ARBA" id="ARBA00022448"/>
    </source>
</evidence>
<dbReference type="Pfam" id="PF08402">
    <property type="entry name" value="TOBE_2"/>
    <property type="match status" value="1"/>
</dbReference>
<dbReference type="InterPro" id="IPR008995">
    <property type="entry name" value="Mo/tungstate-bd_C_term_dom"/>
</dbReference>
<keyword evidence="2" id="KW-0813">Transport</keyword>
<evidence type="ECO:0000256" key="5">
    <source>
        <dbReference type="ARBA" id="ARBA00066388"/>
    </source>
</evidence>
<dbReference type="InterPro" id="IPR050093">
    <property type="entry name" value="ABC_SmlMolc_Importer"/>
</dbReference>
<dbReference type="InterPro" id="IPR003593">
    <property type="entry name" value="AAA+_ATPase"/>
</dbReference>
<accession>A0A9P1KH78</accession>
<gene>
    <name evidence="7" type="ORF">ARTHRO_40658</name>
</gene>
<evidence type="ECO:0000313" key="8">
    <source>
        <dbReference type="Proteomes" id="UP000032946"/>
    </source>
</evidence>
<dbReference type="Gene3D" id="3.40.50.300">
    <property type="entry name" value="P-loop containing nucleotide triphosphate hydrolases"/>
    <property type="match status" value="1"/>
</dbReference>
<evidence type="ECO:0000256" key="3">
    <source>
        <dbReference type="ARBA" id="ARBA00022741"/>
    </source>
</evidence>
<dbReference type="SUPFAM" id="SSF52540">
    <property type="entry name" value="P-loop containing nucleoside triphosphate hydrolases"/>
    <property type="match status" value="1"/>
</dbReference>
<keyword evidence="4" id="KW-0067">ATP-binding</keyword>
<dbReference type="RefSeq" id="WP_006670584.1">
    <property type="nucleotide sequence ID" value="NZ_FO818640.1"/>
</dbReference>
<dbReference type="InterPro" id="IPR013611">
    <property type="entry name" value="Transp-assoc_OB_typ2"/>
</dbReference>
<dbReference type="EC" id="7.6.2.9" evidence="5"/>
<dbReference type="PROSITE" id="PS50893">
    <property type="entry name" value="ABC_TRANSPORTER_2"/>
    <property type="match status" value="1"/>
</dbReference>
<sequence>MSESAILDMVGISKQYPNTYTPAVEDISITLNQGDILSLLGPSGCGKTTLLRIIAGFEQPDRGVVEIAGQVVSGLKQWVPPERRGVGMVFQNYALFPHLTVAKNIAFGLETLRQKSPKQLQLRVAEVLELVGLSGYADRYPHEISGGQQQRVALARALAPNPALVLLDEPLSNLDVQVRLKLRQELREILKAARASAVFVTHDQEEALSISDWVAVMRHGHLEQWGTPEEIYLEPASRFVAEFVTQANFIPAQRRGNLWETEVGCFAIASNLDLDDDSDITEKADLMVRQEDFILKPDETASVVIRDRQFLGRELHYCLQVPSGGELIARTPFGGGSLPVGMRVQVMFPQDSVRVFPSVSGSGTPRSAYVSAPH</sequence>
<dbReference type="AlphaFoldDB" id="A0A9P1KH78"/>
<dbReference type="GO" id="GO:0043190">
    <property type="term" value="C:ATP-binding cassette (ABC) transporter complex"/>
    <property type="evidence" value="ECO:0007669"/>
    <property type="project" value="InterPro"/>
</dbReference>
<feature type="domain" description="ABC transporter" evidence="6">
    <location>
        <begin position="7"/>
        <end position="244"/>
    </location>
</feature>
<evidence type="ECO:0000256" key="1">
    <source>
        <dbReference type="ARBA" id="ARBA00004417"/>
    </source>
</evidence>
<dbReference type="InterPro" id="IPR003439">
    <property type="entry name" value="ABC_transporter-like_ATP-bd"/>
</dbReference>
<dbReference type="PANTHER" id="PTHR42781">
    <property type="entry name" value="SPERMIDINE/PUTRESCINE IMPORT ATP-BINDING PROTEIN POTA"/>
    <property type="match status" value="1"/>
</dbReference>
<comment type="subcellular location">
    <subcellularLocation>
        <location evidence="1">Cell inner membrane</location>
        <topology evidence="1">Peripheral membrane protein</topology>
    </subcellularLocation>
</comment>
<dbReference type="SUPFAM" id="SSF50331">
    <property type="entry name" value="MOP-like"/>
    <property type="match status" value="1"/>
</dbReference>
<dbReference type="GO" id="GO:0016887">
    <property type="term" value="F:ATP hydrolysis activity"/>
    <property type="evidence" value="ECO:0007669"/>
    <property type="project" value="InterPro"/>
</dbReference>
<dbReference type="Pfam" id="PF00005">
    <property type="entry name" value="ABC_tran"/>
    <property type="match status" value="1"/>
</dbReference>
<keyword evidence="3" id="KW-0547">Nucleotide-binding</keyword>
<evidence type="ECO:0000259" key="6">
    <source>
        <dbReference type="PROSITE" id="PS50893"/>
    </source>
</evidence>
<dbReference type="PANTHER" id="PTHR42781:SF4">
    <property type="entry name" value="SPERMIDINE_PUTRESCINE IMPORT ATP-BINDING PROTEIN POTA"/>
    <property type="match status" value="1"/>
</dbReference>
<evidence type="ECO:0000313" key="7">
    <source>
        <dbReference type="EMBL" id="CDM96252.1"/>
    </source>
</evidence>
<dbReference type="GO" id="GO:0005524">
    <property type="term" value="F:ATP binding"/>
    <property type="evidence" value="ECO:0007669"/>
    <property type="project" value="UniProtKB-KW"/>
</dbReference>
<dbReference type="FunFam" id="3.40.50.300:FF:000425">
    <property type="entry name" value="Probable ABC transporter, ATP-binding subunit"/>
    <property type="match status" value="1"/>
</dbReference>
<protein>
    <recommendedName>
        <fullName evidence="5">ABC-type quaternary amine transporter</fullName>
        <ecNumber evidence="5">7.6.2.9</ecNumber>
    </recommendedName>
</protein>
<dbReference type="EMBL" id="FO818640">
    <property type="protein sequence ID" value="CDM96252.1"/>
    <property type="molecule type" value="Genomic_DNA"/>
</dbReference>
<dbReference type="PROSITE" id="PS00211">
    <property type="entry name" value="ABC_TRANSPORTER_1"/>
    <property type="match status" value="1"/>
</dbReference>
<dbReference type="InterPro" id="IPR017871">
    <property type="entry name" value="ABC_transporter-like_CS"/>
</dbReference>